<reference evidence="1" key="2">
    <citation type="journal article" date="2011" name="J. Bacteriol.">
        <title>Long-chain N-acyl amino acid synthases are linked to the putative PEP-CTERM/exosortase protein-sorting system in Gram-negative bacteria.</title>
        <authorList>
            <person name="Craig J.W."/>
            <person name="Cherry M.A."/>
            <person name="Brady S.F."/>
        </authorList>
    </citation>
    <scope>NUCLEOTIDE SEQUENCE</scope>
</reference>
<sequence length="265" mass="28069">MALFTDGPPATIDDLRRYDSSAESLAYEAGINLDNKLAVAAEEVGQSIFSFLLFHSTPCYPAVGLSLNAASGEAHRQRLGLSDVMVTPAVIRWTALKALSCLYRDAYESDVTDRYRVKWQEFERLASAAEDFTFTTGVGLSSSPVPKAALPTVTQASQTETGVDSVIQVTWVNGQGAEGAPSDVWNAPLAGGDQITVSSAPPAGVTGWNIYIALAGNTPLLQNATPMAPGAGWSMPLGSLSQGRPITVGQPPDYIVVERRILPRG</sequence>
<dbReference type="EMBL" id="JF429417">
    <property type="protein sequence ID" value="AEQ20626.1"/>
    <property type="molecule type" value="Genomic_DNA"/>
</dbReference>
<organism evidence="1">
    <name type="scientific">uncultured bacterium CSLF43</name>
    <dbReference type="NCBI Taxonomy" id="1091575"/>
    <lineage>
        <taxon>Bacteria</taxon>
        <taxon>environmental samples</taxon>
    </lineage>
</organism>
<name>G4WW24_9BACT</name>
<reference evidence="1" key="1">
    <citation type="journal article" date="2004" name="Appl. Environ. Microbiol.">
        <title>Long-chain N-acyltyrosine synthases from environmental DNA.</title>
        <authorList>
            <person name="Brady S.F."/>
            <person name="Chao C.J."/>
            <person name="Clardy J."/>
        </authorList>
    </citation>
    <scope>NUCLEOTIDE SEQUENCE</scope>
</reference>
<protein>
    <submittedName>
        <fullName evidence="1">Uncharacterized protein</fullName>
    </submittedName>
</protein>
<accession>G4WW24</accession>
<dbReference type="AlphaFoldDB" id="G4WW24"/>
<proteinExistence type="predicted"/>
<evidence type="ECO:0000313" key="1">
    <source>
        <dbReference type="EMBL" id="AEQ20626.1"/>
    </source>
</evidence>